<dbReference type="PANTHER" id="PTHR30126">
    <property type="entry name" value="HTH-TYPE TRANSCRIPTIONAL REGULATOR"/>
    <property type="match status" value="1"/>
</dbReference>
<dbReference type="Pfam" id="PF00126">
    <property type="entry name" value="HTH_1"/>
    <property type="match status" value="1"/>
</dbReference>
<comment type="similarity">
    <text evidence="1">Belongs to the LysR transcriptional regulatory family.</text>
</comment>
<evidence type="ECO:0000256" key="1">
    <source>
        <dbReference type="ARBA" id="ARBA00009437"/>
    </source>
</evidence>
<gene>
    <name evidence="6" type="ordered locus">CNE_2c03950</name>
</gene>
<dbReference type="InterPro" id="IPR000847">
    <property type="entry name" value="LysR_HTH_N"/>
</dbReference>
<dbReference type="EMBL" id="CP002878">
    <property type="protein sequence ID" value="AEI79381.1"/>
    <property type="molecule type" value="Genomic_DNA"/>
</dbReference>
<sequence>MARSREAPERIADETTLLQFRYFAAAAETRQFSKAATTEHVSQSAIPNAVLTLEQHLAVRLFACLPQGVALTAEGHHFYQHAPAQPAGALSHQIPGQGVNLK</sequence>
<evidence type="ECO:0000256" key="2">
    <source>
        <dbReference type="ARBA" id="ARBA00023015"/>
    </source>
</evidence>
<evidence type="ECO:0000313" key="7">
    <source>
        <dbReference type="Proteomes" id="UP000006798"/>
    </source>
</evidence>
<proteinExistence type="inferred from homology"/>
<dbReference type="Proteomes" id="UP000006798">
    <property type="component" value="Chromosome 2"/>
</dbReference>
<dbReference type="KEGG" id="cnc:CNE_2c03950"/>
<dbReference type="SUPFAM" id="SSF46785">
    <property type="entry name" value="Winged helix' DNA-binding domain"/>
    <property type="match status" value="1"/>
</dbReference>
<feature type="domain" description="HTH lysR-type" evidence="5">
    <location>
        <begin position="15"/>
        <end position="72"/>
    </location>
</feature>
<dbReference type="PANTHER" id="PTHR30126:SF40">
    <property type="entry name" value="HTH-TYPE TRANSCRIPTIONAL REGULATOR GLTR"/>
    <property type="match status" value="1"/>
</dbReference>
<evidence type="ECO:0000313" key="6">
    <source>
        <dbReference type="EMBL" id="AEI79381.1"/>
    </source>
</evidence>
<dbReference type="Gene3D" id="1.10.10.10">
    <property type="entry name" value="Winged helix-like DNA-binding domain superfamily/Winged helix DNA-binding domain"/>
    <property type="match status" value="1"/>
</dbReference>
<accession>F8GQ27</accession>
<evidence type="ECO:0000259" key="5">
    <source>
        <dbReference type="PROSITE" id="PS50931"/>
    </source>
</evidence>
<dbReference type="InterPro" id="IPR036388">
    <property type="entry name" value="WH-like_DNA-bd_sf"/>
</dbReference>
<dbReference type="PROSITE" id="PS50931">
    <property type="entry name" value="HTH_LYSR"/>
    <property type="match status" value="1"/>
</dbReference>
<name>F8GQ27_CUPNN</name>
<evidence type="ECO:0000256" key="4">
    <source>
        <dbReference type="ARBA" id="ARBA00023163"/>
    </source>
</evidence>
<protein>
    <recommendedName>
        <fullName evidence="5">HTH lysR-type domain-containing protein</fullName>
    </recommendedName>
</protein>
<organism evidence="6 7">
    <name type="scientific">Cupriavidus necator (strain ATCC 43291 / DSM 13513 / CCUG 52238 / LMG 8453 / N-1)</name>
    <name type="common">Ralstonia eutropha</name>
    <dbReference type="NCBI Taxonomy" id="1042878"/>
    <lineage>
        <taxon>Bacteria</taxon>
        <taxon>Pseudomonadati</taxon>
        <taxon>Pseudomonadota</taxon>
        <taxon>Betaproteobacteria</taxon>
        <taxon>Burkholderiales</taxon>
        <taxon>Burkholderiaceae</taxon>
        <taxon>Cupriavidus</taxon>
    </lineage>
</organism>
<dbReference type="GO" id="GO:0000976">
    <property type="term" value="F:transcription cis-regulatory region binding"/>
    <property type="evidence" value="ECO:0007669"/>
    <property type="project" value="TreeGrafter"/>
</dbReference>
<keyword evidence="2" id="KW-0805">Transcription regulation</keyword>
<dbReference type="GO" id="GO:0003700">
    <property type="term" value="F:DNA-binding transcription factor activity"/>
    <property type="evidence" value="ECO:0007669"/>
    <property type="project" value="InterPro"/>
</dbReference>
<keyword evidence="3" id="KW-0238">DNA-binding</keyword>
<dbReference type="HOGENOM" id="CLU_2272694_0_0_4"/>
<reference evidence="6 7" key="1">
    <citation type="journal article" date="2011" name="J. Bacteriol.">
        <title>Complete genome sequence of the type strain Cupriavidus necator N-1.</title>
        <authorList>
            <person name="Poehlein A."/>
            <person name="Kusian B."/>
            <person name="Friedrich B."/>
            <person name="Daniel R."/>
            <person name="Bowien B."/>
        </authorList>
    </citation>
    <scope>NUCLEOTIDE SEQUENCE [LARGE SCALE GENOMIC DNA]</scope>
    <source>
        <strain evidence="7">ATCC 43291 / DSM 13513 / CCUG 52238 / LMG 8453 / N-1</strain>
    </source>
</reference>
<dbReference type="InterPro" id="IPR036390">
    <property type="entry name" value="WH_DNA-bd_sf"/>
</dbReference>
<evidence type="ECO:0000256" key="3">
    <source>
        <dbReference type="ARBA" id="ARBA00023125"/>
    </source>
</evidence>
<keyword evidence="4" id="KW-0804">Transcription</keyword>
<dbReference type="AlphaFoldDB" id="F8GQ27"/>